<dbReference type="NCBIfam" id="TIGR03292">
    <property type="entry name" value="PhnH_redo"/>
    <property type="match status" value="1"/>
</dbReference>
<name>A0ABW4YJC2_9BACL</name>
<evidence type="ECO:0000313" key="2">
    <source>
        <dbReference type="Proteomes" id="UP001597362"/>
    </source>
</evidence>
<proteinExistence type="predicted"/>
<dbReference type="InterPro" id="IPR038058">
    <property type="entry name" value="PhnH-like_sp"/>
</dbReference>
<sequence>MSFDLVHDMQTSYRKVIDSMSRPGLITNLCEEADKWDGDFPCFPATLTIARLLLDSEVSFKVFTEKEADLNNLFNQLTFSKAAETDQADYIFVLQDARHGDLRNAIEKAKNGSLNDPHHSATIVIETGGISGENELKLMGPGIKGENFVKVQTSLDWMDIREERNAEYPLGIDLIFVDVDHHLLCLPRTVRVMKEETR</sequence>
<dbReference type="EMBL" id="JBHUHO010000024">
    <property type="protein sequence ID" value="MFD2115806.1"/>
    <property type="molecule type" value="Genomic_DNA"/>
</dbReference>
<evidence type="ECO:0000313" key="1">
    <source>
        <dbReference type="EMBL" id="MFD2115806.1"/>
    </source>
</evidence>
<dbReference type="PIRSF" id="PIRSF020680">
    <property type="entry name" value="PhnH"/>
    <property type="match status" value="1"/>
</dbReference>
<dbReference type="RefSeq" id="WP_377771327.1">
    <property type="nucleotide sequence ID" value="NZ_JBHUHO010000024.1"/>
</dbReference>
<dbReference type="SUPFAM" id="SSF159709">
    <property type="entry name" value="PhnH-like"/>
    <property type="match status" value="1"/>
</dbReference>
<reference evidence="2" key="1">
    <citation type="journal article" date="2019" name="Int. J. Syst. Evol. Microbiol.">
        <title>The Global Catalogue of Microorganisms (GCM) 10K type strain sequencing project: providing services to taxonomists for standard genome sequencing and annotation.</title>
        <authorList>
            <consortium name="The Broad Institute Genomics Platform"/>
            <consortium name="The Broad Institute Genome Sequencing Center for Infectious Disease"/>
            <person name="Wu L."/>
            <person name="Ma J."/>
        </authorList>
    </citation>
    <scope>NUCLEOTIDE SEQUENCE [LARGE SCALE GENOMIC DNA]</scope>
    <source>
        <strain evidence="2">GH52</strain>
    </source>
</reference>
<keyword evidence="1" id="KW-0456">Lyase</keyword>
<organism evidence="1 2">
    <name type="scientific">Paenibacillus yanchengensis</name>
    <dbReference type="NCBI Taxonomy" id="2035833"/>
    <lineage>
        <taxon>Bacteria</taxon>
        <taxon>Bacillati</taxon>
        <taxon>Bacillota</taxon>
        <taxon>Bacilli</taxon>
        <taxon>Bacillales</taxon>
        <taxon>Paenibacillaceae</taxon>
        <taxon>Paenibacillus</taxon>
    </lineage>
</organism>
<keyword evidence="2" id="KW-1185">Reference proteome</keyword>
<dbReference type="InterPro" id="IPR008772">
    <property type="entry name" value="Phosphonate_metab_PhnH"/>
</dbReference>
<dbReference type="Pfam" id="PF05845">
    <property type="entry name" value="PhnH"/>
    <property type="match status" value="1"/>
</dbReference>
<gene>
    <name evidence="1" type="primary">phnH</name>
    <name evidence="1" type="ORF">ACFSJH_08705</name>
</gene>
<dbReference type="Proteomes" id="UP001597362">
    <property type="component" value="Unassembled WGS sequence"/>
</dbReference>
<accession>A0ABW4YJC2</accession>
<protein>
    <submittedName>
        <fullName evidence="1">Phosphonate C-P lyase system protein PhnH</fullName>
    </submittedName>
</protein>
<comment type="caution">
    <text evidence="1">The sequence shown here is derived from an EMBL/GenBank/DDBJ whole genome shotgun (WGS) entry which is preliminary data.</text>
</comment>
<dbReference type="Gene3D" id="3.40.50.11310">
    <property type="entry name" value="Bacterial phosphonate metabolism protein PhnH"/>
    <property type="match status" value="1"/>
</dbReference>
<dbReference type="GO" id="GO:0016829">
    <property type="term" value="F:lyase activity"/>
    <property type="evidence" value="ECO:0007669"/>
    <property type="project" value="UniProtKB-KW"/>
</dbReference>